<feature type="domain" description="N-acetyltransferase" evidence="2">
    <location>
        <begin position="3"/>
        <end position="90"/>
    </location>
</feature>
<gene>
    <name evidence="3" type="ORF">SAMN05421804_101605</name>
</gene>
<proteinExistence type="predicted"/>
<dbReference type="Gene3D" id="3.40.630.30">
    <property type="match status" value="1"/>
</dbReference>
<dbReference type="Proteomes" id="UP000183255">
    <property type="component" value="Unassembled WGS sequence"/>
</dbReference>
<dbReference type="EMBL" id="FNDZ01000001">
    <property type="protein sequence ID" value="SDI06816.1"/>
    <property type="molecule type" value="Genomic_DNA"/>
</dbReference>
<dbReference type="CDD" id="cd04301">
    <property type="entry name" value="NAT_SF"/>
    <property type="match status" value="1"/>
</dbReference>
<dbReference type="SUPFAM" id="SSF55729">
    <property type="entry name" value="Acyl-CoA N-acyltransferases (Nat)"/>
    <property type="match status" value="1"/>
</dbReference>
<dbReference type="InterPro" id="IPR031165">
    <property type="entry name" value="GNAT_YJDJ"/>
</dbReference>
<feature type="domain" description="N-acetyltransferase" evidence="1">
    <location>
        <begin position="1"/>
        <end position="91"/>
    </location>
</feature>
<dbReference type="PROSITE" id="PS51729">
    <property type="entry name" value="GNAT_YJDJ"/>
    <property type="match status" value="1"/>
</dbReference>
<evidence type="ECO:0000259" key="2">
    <source>
        <dbReference type="PROSITE" id="PS51729"/>
    </source>
</evidence>
<dbReference type="AlphaFoldDB" id="A0A1G8HJG5"/>
<accession>A0A1G8HJG5</accession>
<dbReference type="GO" id="GO:0016747">
    <property type="term" value="F:acyltransferase activity, transferring groups other than amino-acyl groups"/>
    <property type="evidence" value="ECO:0007669"/>
    <property type="project" value="InterPro"/>
</dbReference>
<dbReference type="RefSeq" id="WP_031573911.1">
    <property type="nucleotide sequence ID" value="NZ_FNDZ01000001.1"/>
</dbReference>
<organism evidence="3 4">
    <name type="scientific">Proteiniclasticum ruminis</name>
    <dbReference type="NCBI Taxonomy" id="398199"/>
    <lineage>
        <taxon>Bacteria</taxon>
        <taxon>Bacillati</taxon>
        <taxon>Bacillota</taxon>
        <taxon>Clostridia</taxon>
        <taxon>Eubacteriales</taxon>
        <taxon>Clostridiaceae</taxon>
        <taxon>Proteiniclasticum</taxon>
    </lineage>
</organism>
<name>A0A1G8HJG5_9CLOT</name>
<evidence type="ECO:0000259" key="1">
    <source>
        <dbReference type="PROSITE" id="PS51186"/>
    </source>
</evidence>
<evidence type="ECO:0000313" key="3">
    <source>
        <dbReference type="EMBL" id="SDI06816.1"/>
    </source>
</evidence>
<reference evidence="3 4" key="1">
    <citation type="submission" date="2016-10" db="EMBL/GenBank/DDBJ databases">
        <authorList>
            <person name="de Groot N.N."/>
        </authorList>
    </citation>
    <scope>NUCLEOTIDE SEQUENCE [LARGE SCALE GENOMIC DNA]</scope>
    <source>
        <strain evidence="3 4">CGMCC 1.5058</strain>
    </source>
</reference>
<protein>
    <submittedName>
        <fullName evidence="3">Uncharacterized protein</fullName>
    </submittedName>
</protein>
<dbReference type="InterPro" id="IPR000182">
    <property type="entry name" value="GNAT_dom"/>
</dbReference>
<dbReference type="PROSITE" id="PS51186">
    <property type="entry name" value="GNAT"/>
    <property type="match status" value="1"/>
</dbReference>
<sequence length="91" mass="10397">MELKQGEDRLYLLNEEGMEAGEIIYEELGNELLIIKHTYTHDGFQGQGVGKKLLNGMADKARTEGKKIRPICEFAKAVMEKNEVYHDVLEK</sequence>
<evidence type="ECO:0000313" key="4">
    <source>
        <dbReference type="Proteomes" id="UP000183255"/>
    </source>
</evidence>
<dbReference type="InterPro" id="IPR016181">
    <property type="entry name" value="Acyl_CoA_acyltransferase"/>
</dbReference>
<dbReference type="Pfam" id="PF14542">
    <property type="entry name" value="Acetyltransf_CG"/>
    <property type="match status" value="1"/>
</dbReference>